<dbReference type="InterPro" id="IPR051083">
    <property type="entry name" value="GrpII_Intron_Splice-Mob/Def"/>
</dbReference>
<dbReference type="PROSITE" id="PS50878">
    <property type="entry name" value="RT_POL"/>
    <property type="match status" value="1"/>
</dbReference>
<keyword evidence="12" id="KW-1185">Reference proteome</keyword>
<dbReference type="SUPFAM" id="SSF56672">
    <property type="entry name" value="DNA/RNA polymerases"/>
    <property type="match status" value="1"/>
</dbReference>
<keyword evidence="6" id="KW-0695">RNA-directed DNA polymerase</keyword>
<comment type="similarity">
    <text evidence="8">Belongs to the bacterial reverse transcriptase family.</text>
</comment>
<dbReference type="PRINTS" id="PR00866">
    <property type="entry name" value="RNADNAPOLMS"/>
</dbReference>
<dbReference type="PANTHER" id="PTHR34047:SF8">
    <property type="entry name" value="PROTEIN YKFC"/>
    <property type="match status" value="1"/>
</dbReference>
<dbReference type="Proteomes" id="UP000320078">
    <property type="component" value="Unassembled WGS sequence"/>
</dbReference>
<keyword evidence="2" id="KW-0808">Transferase</keyword>
<dbReference type="InterPro" id="IPR000477">
    <property type="entry name" value="RT_dom"/>
</dbReference>
<dbReference type="PANTHER" id="PTHR34047">
    <property type="entry name" value="NUCLEAR INTRON MATURASE 1, MITOCHONDRIAL-RELATED"/>
    <property type="match status" value="1"/>
</dbReference>
<accession>A0A559KJ84</accession>
<evidence type="ECO:0000256" key="6">
    <source>
        <dbReference type="ARBA" id="ARBA00022918"/>
    </source>
</evidence>
<evidence type="ECO:0000256" key="1">
    <source>
        <dbReference type="ARBA" id="ARBA00012493"/>
    </source>
</evidence>
<comment type="caution">
    <text evidence="11">The sequence shown here is derived from an EMBL/GenBank/DDBJ whole genome shotgun (WGS) entry which is preliminary data.</text>
</comment>
<comment type="catalytic activity">
    <reaction evidence="9">
        <text>DNA(n) + a 2'-deoxyribonucleoside 5'-triphosphate = DNA(n+1) + diphosphate</text>
        <dbReference type="Rhea" id="RHEA:22508"/>
        <dbReference type="Rhea" id="RHEA-COMP:17339"/>
        <dbReference type="Rhea" id="RHEA-COMP:17340"/>
        <dbReference type="ChEBI" id="CHEBI:33019"/>
        <dbReference type="ChEBI" id="CHEBI:61560"/>
        <dbReference type="ChEBI" id="CHEBI:173112"/>
        <dbReference type="EC" id="2.7.7.49"/>
    </reaction>
</comment>
<proteinExistence type="inferred from homology"/>
<reference evidence="11 12" key="1">
    <citation type="submission" date="2019-06" db="EMBL/GenBank/DDBJ databases">
        <title>Draft Genome Sequence of Candidatus Phytoplasma pini-Related Strain MDPP: A Resource for Comparative Genomics of Gymnosperm-infecting Phytoplasmas.</title>
        <authorList>
            <person name="Cai W."/>
            <person name="Costanzo S."/>
            <person name="Shao J."/>
            <person name="Zhao Y."/>
            <person name="Davis R."/>
        </authorList>
    </citation>
    <scope>NUCLEOTIDE SEQUENCE [LARGE SCALE GENOMIC DNA]</scope>
    <source>
        <strain evidence="11 12">MDPP</strain>
    </source>
</reference>
<evidence type="ECO:0000256" key="2">
    <source>
        <dbReference type="ARBA" id="ARBA00022679"/>
    </source>
</evidence>
<dbReference type="InterPro" id="IPR000123">
    <property type="entry name" value="Reverse_transcriptase_msDNA"/>
</dbReference>
<dbReference type="CDD" id="cd01651">
    <property type="entry name" value="RT_G2_intron"/>
    <property type="match status" value="1"/>
</dbReference>
<evidence type="ECO:0000313" key="11">
    <source>
        <dbReference type="EMBL" id="TVY12191.1"/>
    </source>
</evidence>
<gene>
    <name evidence="11" type="primary">ltrA</name>
    <name evidence="11" type="ORF">MDPP_00259</name>
</gene>
<keyword evidence="5" id="KW-0460">Magnesium</keyword>
<feature type="domain" description="Reverse transcriptase" evidence="10">
    <location>
        <begin position="1"/>
        <end position="180"/>
    </location>
</feature>
<dbReference type="GO" id="GO:0051607">
    <property type="term" value="P:defense response to virus"/>
    <property type="evidence" value="ECO:0007669"/>
    <property type="project" value="UniProtKB-KW"/>
</dbReference>
<dbReference type="EC" id="2.7.7.49" evidence="1"/>
<sequence>MQIEAIYEPKFSKWSFGFRPGKSCHDAVKRFQQRFNGIDYYIKIDLEDFFRNVNHDILNKILSRDITKHKVVKIIDTMVKSGIMRNHIKTPTYSGVPQGGIISPILSNIVLNEFDKFMEKKILPVIQKEANINSEYSNIVSKISRLKKKRRDNQNKEKLNKLIEKFKTLKRYSRRPLSVE</sequence>
<dbReference type="AlphaFoldDB" id="A0A559KJ84"/>
<evidence type="ECO:0000256" key="3">
    <source>
        <dbReference type="ARBA" id="ARBA00022695"/>
    </source>
</evidence>
<evidence type="ECO:0000256" key="8">
    <source>
        <dbReference type="ARBA" id="ARBA00034120"/>
    </source>
</evidence>
<dbReference type="InterPro" id="IPR043502">
    <property type="entry name" value="DNA/RNA_pol_sf"/>
</dbReference>
<dbReference type="GO" id="GO:0003964">
    <property type="term" value="F:RNA-directed DNA polymerase activity"/>
    <property type="evidence" value="ECO:0007669"/>
    <property type="project" value="UniProtKB-KW"/>
</dbReference>
<organism evidence="11 12">
    <name type="scientific">Candidatus Phytoplasma pini</name>
    <dbReference type="NCBI Taxonomy" id="267362"/>
    <lineage>
        <taxon>Bacteria</taxon>
        <taxon>Bacillati</taxon>
        <taxon>Mycoplasmatota</taxon>
        <taxon>Mollicutes</taxon>
        <taxon>Acholeplasmatales</taxon>
        <taxon>Acholeplasmataceae</taxon>
        <taxon>Candidatus Phytoplasma</taxon>
    </lineage>
</organism>
<evidence type="ECO:0000256" key="4">
    <source>
        <dbReference type="ARBA" id="ARBA00022723"/>
    </source>
</evidence>
<protein>
    <recommendedName>
        <fullName evidence="1">RNA-directed DNA polymerase</fullName>
        <ecNumber evidence="1">2.7.7.49</ecNumber>
    </recommendedName>
</protein>
<dbReference type="GO" id="GO:0003723">
    <property type="term" value="F:RNA binding"/>
    <property type="evidence" value="ECO:0007669"/>
    <property type="project" value="InterPro"/>
</dbReference>
<name>A0A559KJ84_9MOLU</name>
<evidence type="ECO:0000259" key="10">
    <source>
        <dbReference type="PROSITE" id="PS50878"/>
    </source>
</evidence>
<dbReference type="Pfam" id="PF00078">
    <property type="entry name" value="RVT_1"/>
    <property type="match status" value="1"/>
</dbReference>
<keyword evidence="3" id="KW-0548">Nucleotidyltransferase</keyword>
<keyword evidence="7" id="KW-0051">Antiviral defense</keyword>
<dbReference type="GO" id="GO:0046872">
    <property type="term" value="F:metal ion binding"/>
    <property type="evidence" value="ECO:0007669"/>
    <property type="project" value="UniProtKB-KW"/>
</dbReference>
<evidence type="ECO:0000256" key="5">
    <source>
        <dbReference type="ARBA" id="ARBA00022842"/>
    </source>
</evidence>
<evidence type="ECO:0000313" key="12">
    <source>
        <dbReference type="Proteomes" id="UP000320078"/>
    </source>
</evidence>
<evidence type="ECO:0000256" key="7">
    <source>
        <dbReference type="ARBA" id="ARBA00023118"/>
    </source>
</evidence>
<evidence type="ECO:0000256" key="9">
    <source>
        <dbReference type="ARBA" id="ARBA00048173"/>
    </source>
</evidence>
<keyword evidence="4" id="KW-0479">Metal-binding</keyword>
<dbReference type="EMBL" id="VIAE01000006">
    <property type="protein sequence ID" value="TVY12191.1"/>
    <property type="molecule type" value="Genomic_DNA"/>
</dbReference>